<reference evidence="9" key="1">
    <citation type="submission" date="2019-04" db="EMBL/GenBank/DDBJ databases">
        <title>Evolution of Biomass-Degrading Anaerobic Consortia Revealed by Metagenomics.</title>
        <authorList>
            <person name="Peng X."/>
        </authorList>
    </citation>
    <scope>NUCLEOTIDE SEQUENCE</scope>
    <source>
        <strain evidence="9">SIG551</strain>
    </source>
</reference>
<feature type="transmembrane region" description="Helical" evidence="8">
    <location>
        <begin position="108"/>
        <end position="127"/>
    </location>
</feature>
<gene>
    <name evidence="9" type="ORF">E7512_08790</name>
</gene>
<sequence length="324" mass="34223">MLLPFAVAVICLGIGRYSISVADTVRVLFSPLTGTAAEMDSTQLSVLFGVRLPRVILAMFIGAGLAVSGAAFQGLFTNPLATPDTLGVASGASFGAAMALMFSKNLLAVQISALIFGMCAIILTTLISRQKGKSTIIMVVLSGMVVSSLFQALVSLVKYVADPQDVLPSITYWLMGSLTGISYSSLMLGLPFILVGTLVIFFLRWRLNIMALSDDEARSLGVNVKRIRLMIMFAATFVTASCVSMCGQVGWVGLLVPHVARMLFGSNNKNVVPVSISFGAVFLVVIDTLARSATAAEIPISILTAVIGAPFFILLLRKTGGTQL</sequence>
<dbReference type="InterPro" id="IPR000522">
    <property type="entry name" value="ABC_transptr_permease_BtuC"/>
</dbReference>
<proteinExistence type="inferred from homology"/>
<evidence type="ECO:0000256" key="2">
    <source>
        <dbReference type="ARBA" id="ARBA00007935"/>
    </source>
</evidence>
<dbReference type="CDD" id="cd06550">
    <property type="entry name" value="TM_ABC_iron-siderophores_like"/>
    <property type="match status" value="1"/>
</dbReference>
<dbReference type="FunFam" id="1.10.3470.10:FF:000001">
    <property type="entry name" value="Vitamin B12 ABC transporter permease BtuC"/>
    <property type="match status" value="1"/>
</dbReference>
<evidence type="ECO:0000256" key="3">
    <source>
        <dbReference type="ARBA" id="ARBA00022448"/>
    </source>
</evidence>
<dbReference type="Proteomes" id="UP000754750">
    <property type="component" value="Unassembled WGS sequence"/>
</dbReference>
<comment type="similarity">
    <text evidence="2">Belongs to the binding-protein-dependent transport system permease family. FecCD subfamily.</text>
</comment>
<keyword evidence="5 8" id="KW-0812">Transmembrane</keyword>
<dbReference type="EMBL" id="SVNY01000004">
    <property type="protein sequence ID" value="MBE6833661.1"/>
    <property type="molecule type" value="Genomic_DNA"/>
</dbReference>
<protein>
    <submittedName>
        <fullName evidence="9">Iron ABC transporter permease</fullName>
    </submittedName>
</protein>
<dbReference type="SUPFAM" id="SSF81345">
    <property type="entry name" value="ABC transporter involved in vitamin B12 uptake, BtuC"/>
    <property type="match status" value="1"/>
</dbReference>
<dbReference type="GO" id="GO:0022857">
    <property type="term" value="F:transmembrane transporter activity"/>
    <property type="evidence" value="ECO:0007669"/>
    <property type="project" value="InterPro"/>
</dbReference>
<evidence type="ECO:0000256" key="5">
    <source>
        <dbReference type="ARBA" id="ARBA00022692"/>
    </source>
</evidence>
<dbReference type="GO" id="GO:0033214">
    <property type="term" value="P:siderophore-iron import into cell"/>
    <property type="evidence" value="ECO:0007669"/>
    <property type="project" value="TreeGrafter"/>
</dbReference>
<evidence type="ECO:0000313" key="9">
    <source>
        <dbReference type="EMBL" id="MBE6833661.1"/>
    </source>
</evidence>
<feature type="transmembrane region" description="Helical" evidence="8">
    <location>
        <begin position="181"/>
        <end position="203"/>
    </location>
</feature>
<keyword evidence="4" id="KW-1003">Cell membrane</keyword>
<feature type="transmembrane region" description="Helical" evidence="8">
    <location>
        <begin position="46"/>
        <end position="72"/>
    </location>
</feature>
<comment type="caution">
    <text evidence="9">The sequence shown here is derived from an EMBL/GenBank/DDBJ whole genome shotgun (WGS) entry which is preliminary data.</text>
</comment>
<dbReference type="PANTHER" id="PTHR30472">
    <property type="entry name" value="FERRIC ENTEROBACTIN TRANSPORT SYSTEM PERMEASE PROTEIN"/>
    <property type="match status" value="1"/>
</dbReference>
<evidence type="ECO:0000256" key="7">
    <source>
        <dbReference type="ARBA" id="ARBA00023136"/>
    </source>
</evidence>
<keyword evidence="7 8" id="KW-0472">Membrane</keyword>
<name>A0A928KWZ6_9FIRM</name>
<dbReference type="AlphaFoldDB" id="A0A928KWZ6"/>
<keyword evidence="3" id="KW-0813">Transport</keyword>
<evidence type="ECO:0000256" key="6">
    <source>
        <dbReference type="ARBA" id="ARBA00022989"/>
    </source>
</evidence>
<accession>A0A928KWZ6</accession>
<dbReference type="InterPro" id="IPR037294">
    <property type="entry name" value="ABC_BtuC-like"/>
</dbReference>
<feature type="transmembrane region" description="Helical" evidence="8">
    <location>
        <begin position="271"/>
        <end position="290"/>
    </location>
</feature>
<evidence type="ECO:0000256" key="1">
    <source>
        <dbReference type="ARBA" id="ARBA00004651"/>
    </source>
</evidence>
<feature type="transmembrane region" description="Helical" evidence="8">
    <location>
        <begin position="139"/>
        <end position="161"/>
    </location>
</feature>
<evidence type="ECO:0000256" key="8">
    <source>
        <dbReference type="SAM" id="Phobius"/>
    </source>
</evidence>
<feature type="transmembrane region" description="Helical" evidence="8">
    <location>
        <begin position="297"/>
        <end position="316"/>
    </location>
</feature>
<evidence type="ECO:0000256" key="4">
    <source>
        <dbReference type="ARBA" id="ARBA00022475"/>
    </source>
</evidence>
<dbReference type="Pfam" id="PF01032">
    <property type="entry name" value="FecCD"/>
    <property type="match status" value="1"/>
</dbReference>
<dbReference type="GO" id="GO:0005886">
    <property type="term" value="C:plasma membrane"/>
    <property type="evidence" value="ECO:0007669"/>
    <property type="project" value="UniProtKB-SubCell"/>
</dbReference>
<dbReference type="PANTHER" id="PTHR30472:SF70">
    <property type="entry name" value="MOLYBDATE IMPORT SYSTEM PERMEASE PROTEIN MOLB"/>
    <property type="match status" value="1"/>
</dbReference>
<organism evidence="9 10">
    <name type="scientific">Faecalispora sporosphaeroides</name>
    <dbReference type="NCBI Taxonomy" id="1549"/>
    <lineage>
        <taxon>Bacteria</taxon>
        <taxon>Bacillati</taxon>
        <taxon>Bacillota</taxon>
        <taxon>Clostridia</taxon>
        <taxon>Eubacteriales</taxon>
        <taxon>Oscillospiraceae</taxon>
        <taxon>Faecalispora</taxon>
    </lineage>
</organism>
<comment type="subcellular location">
    <subcellularLocation>
        <location evidence="1">Cell membrane</location>
        <topology evidence="1">Multi-pass membrane protein</topology>
    </subcellularLocation>
</comment>
<feature type="transmembrane region" description="Helical" evidence="8">
    <location>
        <begin position="229"/>
        <end position="251"/>
    </location>
</feature>
<keyword evidence="6 8" id="KW-1133">Transmembrane helix</keyword>
<evidence type="ECO:0000313" key="10">
    <source>
        <dbReference type="Proteomes" id="UP000754750"/>
    </source>
</evidence>
<dbReference type="Gene3D" id="1.10.3470.10">
    <property type="entry name" value="ABC transporter involved in vitamin B12 uptake, BtuC"/>
    <property type="match status" value="1"/>
</dbReference>